<dbReference type="SUPFAM" id="SSF47473">
    <property type="entry name" value="EF-hand"/>
    <property type="match status" value="1"/>
</dbReference>
<keyword evidence="2" id="KW-1185">Reference proteome</keyword>
<evidence type="ECO:0000313" key="1">
    <source>
        <dbReference type="EMBL" id="KAH0559754.1"/>
    </source>
</evidence>
<sequence>MSPPPTNSALSIPPSSSAELRTILASLDPTNTGYATYPSFLTVCALKLNARTTTPKAVSEAIDAAFRLFTNGDDEGPITMSHLRRVARELKEDVSEEVLKDMILEANGGGSVARGVRRDEFEGVMKRAGVF</sequence>
<reference evidence="1" key="1">
    <citation type="submission" date="2021-03" db="EMBL/GenBank/DDBJ databases">
        <title>Comparative genomics and phylogenomic investigation of the class Geoglossomycetes provide insights into ecological specialization and systematics.</title>
        <authorList>
            <person name="Melie T."/>
            <person name="Pirro S."/>
            <person name="Miller A.N."/>
            <person name="Quandt A."/>
        </authorList>
    </citation>
    <scope>NUCLEOTIDE SEQUENCE</scope>
    <source>
        <strain evidence="1">CAQ_001_2017</strain>
    </source>
</reference>
<gene>
    <name evidence="1" type="ORF">GP486_003734</name>
</gene>
<dbReference type="EMBL" id="JAGHQM010000529">
    <property type="protein sequence ID" value="KAH0559754.1"/>
    <property type="molecule type" value="Genomic_DNA"/>
</dbReference>
<dbReference type="InterPro" id="IPR011992">
    <property type="entry name" value="EF-hand-dom_pair"/>
</dbReference>
<dbReference type="Proteomes" id="UP000750711">
    <property type="component" value="Unassembled WGS sequence"/>
</dbReference>
<protein>
    <submittedName>
        <fullName evidence="1">Uncharacterized protein</fullName>
    </submittedName>
</protein>
<dbReference type="AlphaFoldDB" id="A0A9P8RQ99"/>
<organism evidence="1 2">
    <name type="scientific">Trichoglossum hirsutum</name>
    <dbReference type="NCBI Taxonomy" id="265104"/>
    <lineage>
        <taxon>Eukaryota</taxon>
        <taxon>Fungi</taxon>
        <taxon>Dikarya</taxon>
        <taxon>Ascomycota</taxon>
        <taxon>Pezizomycotina</taxon>
        <taxon>Geoglossomycetes</taxon>
        <taxon>Geoglossales</taxon>
        <taxon>Geoglossaceae</taxon>
        <taxon>Trichoglossum</taxon>
    </lineage>
</organism>
<accession>A0A9P8RQ99</accession>
<proteinExistence type="predicted"/>
<dbReference type="Gene3D" id="1.10.238.10">
    <property type="entry name" value="EF-hand"/>
    <property type="match status" value="1"/>
</dbReference>
<name>A0A9P8RQ99_9PEZI</name>
<evidence type="ECO:0000313" key="2">
    <source>
        <dbReference type="Proteomes" id="UP000750711"/>
    </source>
</evidence>
<comment type="caution">
    <text evidence="1">The sequence shown here is derived from an EMBL/GenBank/DDBJ whole genome shotgun (WGS) entry which is preliminary data.</text>
</comment>